<feature type="region of interest" description="Disordered" evidence="1">
    <location>
        <begin position="214"/>
        <end position="250"/>
    </location>
</feature>
<feature type="region of interest" description="Disordered" evidence="1">
    <location>
        <begin position="833"/>
        <end position="898"/>
    </location>
</feature>
<feature type="region of interest" description="Disordered" evidence="1">
    <location>
        <begin position="35"/>
        <end position="108"/>
    </location>
</feature>
<feature type="region of interest" description="Disordered" evidence="1">
    <location>
        <begin position="565"/>
        <end position="592"/>
    </location>
</feature>
<evidence type="ECO:0000256" key="1">
    <source>
        <dbReference type="SAM" id="MobiDB-lite"/>
    </source>
</evidence>
<dbReference type="RefSeq" id="XP_025490671.1">
    <property type="nucleotide sequence ID" value="XM_025637016.1"/>
</dbReference>
<sequence>MWTAPQPTHTPNLYVLCKSFSKAVGVLGRRIQRAASPKHAIAQTSLPQQDGAHEHTVSTRRERHSSNPHIDYSPSSRTMDRLRRAKSARSVRRSHHSSVSSDTSDPVVARQHATTAASLAMLRCKCSYDALGGPGSMAVPSRSHRYTRSRQNASNAPVDSAPFRPSVTTDSSTHDEHYTSATLSSISGFQGFDSQDYFLPSSYRRLRKSRSMFSTGQRCSRMSHGISSPLNDVTTSDGEQASRTARTYGTLRRSMSFLRGEKPSAGPLRHVQSHDTAIDLARNQFQQQSADDSPQTEQPRLSVPKTRREHRAFRKTLRPTASAAGAAGTHSAPQPTSFHSYGKARSLSSSIKKGIKKVLGLSRPSAGEVVAPGVSPSHQDKTGTGINERSTGWLTHSPRTPTTSHPEANVHTKQYPDAGIAESSESVATSRSRVTSWADSTVANTIVTGNVGGRSHLSVIEEKVHSEQVLASAPSYENSPISHGSPVRPTSKIDSQRLYSALMRRIGEGKTPDASESIAIGQVKEHRIIPTPAASVAVRHNGQTVRMIPSDESIPSSKSFITANAGTVTPPRRSQYPTQCLPESSCSDKNRLSTSLASGNKGIALSRACKPSIEVAAGRRGTPDHQSPGAVSNSPSVYSRSTGGKSLDTTNGEVSSKFPEEPGTATIYDTHRATYSSPKHYPEVQTQRALARPSADWKQWMHTEIAKIENLSPTQSHYRENAQIQSDEDDLICEASTRWIERAQGGVFIDDDMWSDRKVTSTSNFSRPFSRSSSVQTVVTTKKEQNDGSVPPPLPSRPMSPSFTHHAASYGPFQSQIDSRRNSFALSPMQTIPSNRFRMPESPTPRRNKSGGVSQKMASATYGRHPARCPPAARDSRSLHGRTGRGHRDHRQLTNENVKVENDYHDMKGQETPSPNSCSPIPSKRMVEMFLESRRRQAGVEVTDGGAASAFL</sequence>
<feature type="compositionally biased region" description="Polar residues" evidence="1">
    <location>
        <begin position="286"/>
        <end position="299"/>
    </location>
</feature>
<evidence type="ECO:0000313" key="2">
    <source>
        <dbReference type="EMBL" id="PYH80471.1"/>
    </source>
</evidence>
<proteinExistence type="predicted"/>
<gene>
    <name evidence="2" type="ORF">BO82DRAFT_365834</name>
</gene>
<feature type="region of interest" description="Disordered" evidence="1">
    <location>
        <begin position="780"/>
        <end position="807"/>
    </location>
</feature>
<dbReference type="AlphaFoldDB" id="A0A319C9C4"/>
<feature type="compositionally biased region" description="Basic residues" evidence="1">
    <location>
        <begin position="83"/>
        <end position="96"/>
    </location>
</feature>
<dbReference type="EMBL" id="KZ821709">
    <property type="protein sequence ID" value="PYH80471.1"/>
    <property type="molecule type" value="Genomic_DNA"/>
</dbReference>
<feature type="compositionally biased region" description="Basic residues" evidence="1">
    <location>
        <begin position="879"/>
        <end position="890"/>
    </location>
</feature>
<feature type="compositionally biased region" description="Low complexity" evidence="1">
    <location>
        <begin position="319"/>
        <end position="333"/>
    </location>
</feature>
<feature type="compositionally biased region" description="Polar residues" evidence="1">
    <location>
        <begin position="214"/>
        <end position="247"/>
    </location>
</feature>
<evidence type="ECO:0000313" key="3">
    <source>
        <dbReference type="Proteomes" id="UP000248340"/>
    </source>
</evidence>
<feature type="compositionally biased region" description="Low complexity" evidence="1">
    <location>
        <begin position="395"/>
        <end position="406"/>
    </location>
</feature>
<reference evidence="2 3" key="1">
    <citation type="submission" date="2016-12" db="EMBL/GenBank/DDBJ databases">
        <title>The genomes of Aspergillus section Nigri reveals drivers in fungal speciation.</title>
        <authorList>
            <consortium name="DOE Joint Genome Institute"/>
            <person name="Vesth T.C."/>
            <person name="Nybo J."/>
            <person name="Theobald S."/>
            <person name="Brandl J."/>
            <person name="Frisvad J.C."/>
            <person name="Nielsen K.F."/>
            <person name="Lyhne E.K."/>
            <person name="Kogle M.E."/>
            <person name="Kuo A."/>
            <person name="Riley R."/>
            <person name="Clum A."/>
            <person name="Nolan M."/>
            <person name="Lipzen A."/>
            <person name="Salamov A."/>
            <person name="Henrissat B."/>
            <person name="Wiebenga A."/>
            <person name="De Vries R.P."/>
            <person name="Grigoriev I.V."/>
            <person name="Mortensen U.H."/>
            <person name="Andersen M.R."/>
            <person name="Baker S.E."/>
        </authorList>
    </citation>
    <scope>NUCLEOTIDE SEQUENCE [LARGE SCALE GENOMIC DNA]</scope>
    <source>
        <strain evidence="2 3">CBS 121591</strain>
    </source>
</reference>
<feature type="region of interest" description="Disordered" evidence="1">
    <location>
        <begin position="362"/>
        <end position="410"/>
    </location>
</feature>
<feature type="compositionally biased region" description="Basic and acidic residues" evidence="1">
    <location>
        <begin position="51"/>
        <end position="60"/>
    </location>
</feature>
<feature type="region of interest" description="Disordered" evidence="1">
    <location>
        <begin position="286"/>
        <end position="343"/>
    </location>
</feature>
<dbReference type="OrthoDB" id="9975114at2759"/>
<feature type="compositionally biased region" description="Basic residues" evidence="1">
    <location>
        <begin position="305"/>
        <end position="317"/>
    </location>
</feature>
<keyword evidence="3" id="KW-1185">Reference proteome</keyword>
<feature type="compositionally biased region" description="Polar residues" evidence="1">
    <location>
        <begin position="382"/>
        <end position="394"/>
    </location>
</feature>
<name>A0A319C9C4_9EURO</name>
<feature type="compositionally biased region" description="Polar residues" evidence="1">
    <location>
        <begin position="575"/>
        <end position="585"/>
    </location>
</feature>
<feature type="region of interest" description="Disordered" evidence="1">
    <location>
        <begin position="618"/>
        <end position="664"/>
    </location>
</feature>
<feature type="compositionally biased region" description="Polar residues" evidence="1">
    <location>
        <begin position="629"/>
        <end position="654"/>
    </location>
</feature>
<dbReference type="GeneID" id="37139757"/>
<feature type="region of interest" description="Disordered" evidence="1">
    <location>
        <begin position="134"/>
        <end position="176"/>
    </location>
</feature>
<feature type="region of interest" description="Disordered" evidence="1">
    <location>
        <begin position="472"/>
        <end position="491"/>
    </location>
</feature>
<dbReference type="STRING" id="1448315.A0A319C9C4"/>
<dbReference type="Proteomes" id="UP000248340">
    <property type="component" value="Unassembled WGS sequence"/>
</dbReference>
<organism evidence="2 3">
    <name type="scientific">Aspergillus uvarum CBS 121591</name>
    <dbReference type="NCBI Taxonomy" id="1448315"/>
    <lineage>
        <taxon>Eukaryota</taxon>
        <taxon>Fungi</taxon>
        <taxon>Dikarya</taxon>
        <taxon>Ascomycota</taxon>
        <taxon>Pezizomycotina</taxon>
        <taxon>Eurotiomycetes</taxon>
        <taxon>Eurotiomycetidae</taxon>
        <taxon>Eurotiales</taxon>
        <taxon>Aspergillaceae</taxon>
        <taxon>Aspergillus</taxon>
        <taxon>Aspergillus subgen. Circumdati</taxon>
    </lineage>
</organism>
<dbReference type="VEuPathDB" id="FungiDB:BO82DRAFT_365834"/>
<protein>
    <submittedName>
        <fullName evidence="2">Uncharacterized protein</fullName>
    </submittedName>
</protein>
<accession>A0A319C9C4</accession>